<proteinExistence type="predicted"/>
<protein>
    <submittedName>
        <fullName evidence="3">Regulatory protein, FmdB family</fullName>
    </submittedName>
</protein>
<feature type="region of interest" description="Disordered" evidence="1">
    <location>
        <begin position="77"/>
        <end position="110"/>
    </location>
</feature>
<dbReference type="SMART" id="SM00834">
    <property type="entry name" value="CxxC_CXXC_SSSS"/>
    <property type="match status" value="1"/>
</dbReference>
<gene>
    <name evidence="3" type="ORF">SAMN04489751_1480</name>
</gene>
<keyword evidence="4" id="KW-1185">Reference proteome</keyword>
<evidence type="ECO:0000256" key="1">
    <source>
        <dbReference type="SAM" id="MobiDB-lite"/>
    </source>
</evidence>
<accession>A0A1H1QBF3</accession>
<evidence type="ECO:0000313" key="3">
    <source>
        <dbReference type="EMBL" id="SDS20755.1"/>
    </source>
</evidence>
<dbReference type="NCBIfam" id="TIGR02605">
    <property type="entry name" value="CxxC_CxxC_SSSS"/>
    <property type="match status" value="1"/>
</dbReference>
<dbReference type="STRING" id="629680.SAMN04489751_1480"/>
<sequence>MHKDSYVGNDFEKSDPVPTYVYRCTTCGDTEQVFPMSRKPESVTCPDCCGTAVSAFTAPHLGAGSGTAFGVIDATKKTAESPPVVSRVPSSGRRAQPVSRDPRHAKLPRA</sequence>
<evidence type="ECO:0000313" key="4">
    <source>
        <dbReference type="Proteomes" id="UP000199700"/>
    </source>
</evidence>
<evidence type="ECO:0000259" key="2">
    <source>
        <dbReference type="SMART" id="SM00834"/>
    </source>
</evidence>
<dbReference type="AlphaFoldDB" id="A0A1H1QBF3"/>
<dbReference type="InterPro" id="IPR013429">
    <property type="entry name" value="Regulatory_FmdB_Zinc_ribbon"/>
</dbReference>
<feature type="compositionally biased region" description="Low complexity" evidence="1">
    <location>
        <begin position="81"/>
        <end position="94"/>
    </location>
</feature>
<dbReference type="Proteomes" id="UP000199700">
    <property type="component" value="Chromosome"/>
</dbReference>
<reference evidence="3" key="1">
    <citation type="submission" date="2016-10" db="EMBL/GenBank/DDBJ databases">
        <authorList>
            <person name="Varghese N."/>
            <person name="Submissions S."/>
        </authorList>
    </citation>
    <scope>NUCLEOTIDE SEQUENCE [LARGE SCALE GENOMIC DNA]</scope>
    <source>
        <strain evidence="3">DSM 22082</strain>
    </source>
</reference>
<organism evidence="3 4">
    <name type="scientific">Brevibacterium sandarakinum</name>
    <dbReference type="NCBI Taxonomy" id="629680"/>
    <lineage>
        <taxon>Bacteria</taxon>
        <taxon>Bacillati</taxon>
        <taxon>Actinomycetota</taxon>
        <taxon>Actinomycetes</taxon>
        <taxon>Micrococcales</taxon>
        <taxon>Brevibacteriaceae</taxon>
        <taxon>Brevibacterium</taxon>
    </lineage>
</organism>
<name>A0A1H1QBF3_BRESA</name>
<dbReference type="RefSeq" id="WP_197679684.1">
    <property type="nucleotide sequence ID" value="NZ_JAKDJU010000064.1"/>
</dbReference>
<dbReference type="EMBL" id="LT629739">
    <property type="protein sequence ID" value="SDS20755.1"/>
    <property type="molecule type" value="Genomic_DNA"/>
</dbReference>
<feature type="domain" description="Putative regulatory protein FmdB zinc ribbon" evidence="2">
    <location>
        <begin position="18"/>
        <end position="54"/>
    </location>
</feature>